<dbReference type="InterPro" id="IPR058017">
    <property type="entry name" value="At3g28540-like_C"/>
</dbReference>
<dbReference type="SMART" id="SM00382">
    <property type="entry name" value="AAA"/>
    <property type="match status" value="1"/>
</dbReference>
<dbReference type="InterPro" id="IPR003960">
    <property type="entry name" value="ATPase_AAA_CS"/>
</dbReference>
<keyword evidence="3" id="KW-0378">Hydrolase</keyword>
<dbReference type="InterPro" id="IPR003959">
    <property type="entry name" value="ATPase_AAA_core"/>
</dbReference>
<dbReference type="PANTHER" id="PTHR23070">
    <property type="entry name" value="BCS1 AAA-TYPE ATPASE"/>
    <property type="match status" value="1"/>
</dbReference>
<accession>A0ABD3A9E3</accession>
<dbReference type="SUPFAM" id="SSF52540">
    <property type="entry name" value="P-loop containing nucleoside triphosphate hydrolases"/>
    <property type="match status" value="1"/>
</dbReference>
<dbReference type="Gene3D" id="3.40.50.300">
    <property type="entry name" value="P-loop containing nucleotide triphosphate hydrolases"/>
    <property type="match status" value="1"/>
</dbReference>
<evidence type="ECO:0000313" key="8">
    <source>
        <dbReference type="EMBL" id="KAL3527140.1"/>
    </source>
</evidence>
<comment type="similarity">
    <text evidence="2">Belongs to the AAA ATPase family. BCS1 subfamily.</text>
</comment>
<keyword evidence="4" id="KW-0460">Magnesium</keyword>
<dbReference type="Proteomes" id="UP001630127">
    <property type="component" value="Unassembled WGS sequence"/>
</dbReference>
<name>A0ABD3A9E3_9GENT</name>
<dbReference type="Gene3D" id="6.10.280.40">
    <property type="match status" value="1"/>
</dbReference>
<evidence type="ECO:0000256" key="2">
    <source>
        <dbReference type="ARBA" id="ARBA00007448"/>
    </source>
</evidence>
<dbReference type="Pfam" id="PF14363">
    <property type="entry name" value="AAA_assoc"/>
    <property type="match status" value="1"/>
</dbReference>
<evidence type="ECO:0000259" key="7">
    <source>
        <dbReference type="SMART" id="SM00382"/>
    </source>
</evidence>
<keyword evidence="9" id="KW-1185">Reference proteome</keyword>
<comment type="caution">
    <text evidence="8">The sequence shown here is derived from an EMBL/GenBank/DDBJ whole genome shotgun (WGS) entry which is preliminary data.</text>
</comment>
<evidence type="ECO:0000256" key="5">
    <source>
        <dbReference type="ARBA" id="ARBA00049360"/>
    </source>
</evidence>
<dbReference type="EMBL" id="JBJUIK010000005">
    <property type="protein sequence ID" value="KAL3527140.1"/>
    <property type="molecule type" value="Genomic_DNA"/>
</dbReference>
<dbReference type="Pfam" id="PF00004">
    <property type="entry name" value="AAA"/>
    <property type="match status" value="1"/>
</dbReference>
<organism evidence="8 9">
    <name type="scientific">Cinchona calisaya</name>
    <dbReference type="NCBI Taxonomy" id="153742"/>
    <lineage>
        <taxon>Eukaryota</taxon>
        <taxon>Viridiplantae</taxon>
        <taxon>Streptophyta</taxon>
        <taxon>Embryophyta</taxon>
        <taxon>Tracheophyta</taxon>
        <taxon>Spermatophyta</taxon>
        <taxon>Magnoliopsida</taxon>
        <taxon>eudicotyledons</taxon>
        <taxon>Gunneridae</taxon>
        <taxon>Pentapetalae</taxon>
        <taxon>asterids</taxon>
        <taxon>lamiids</taxon>
        <taxon>Gentianales</taxon>
        <taxon>Rubiaceae</taxon>
        <taxon>Cinchonoideae</taxon>
        <taxon>Cinchoneae</taxon>
        <taxon>Cinchona</taxon>
    </lineage>
</organism>
<proteinExistence type="inferred from homology"/>
<feature type="domain" description="AAA+ ATPase" evidence="7">
    <location>
        <begin position="246"/>
        <end position="381"/>
    </location>
</feature>
<dbReference type="InterPro" id="IPR003593">
    <property type="entry name" value="AAA+_ATPase"/>
</dbReference>
<evidence type="ECO:0000256" key="6">
    <source>
        <dbReference type="RuleBase" id="RU003651"/>
    </source>
</evidence>
<sequence length="506" mass="57618">MQAFSEMQSTATSLFAAYASLAATMMLIRSMVNDIIPASLQSYIQSFLAYLFTPISNQITIVIDEQSGMTRNQVYDSAEIYLGTKISPATERFKVNKSPKQKNINVSVERDQPIADTFRDIQLKWRFVSVEPQNDHGYTPERRFFELSFSKKHKDAVVNDYLPFILERAKEIKENGRVVKLYTRDCPYTDDDYGGGGGGVWGSINLDHPSTFETLAMEPEMKRAVMEDLDRFVRRREYYRKVGKAWKRGYLLYGPPGTGKSSLIAAMANYLKFDIYDLELTSLYSNSELRRILVSTTNRSIIVIEDIDCSVEMHDRQQEHVGHDPPTKLTLSGLLNFIDGLWSSCGDERIIVFTTNFKDKLDPALLRPGRMDMHIHMSYCTPQGFRILASNYHGIDGYHRLFGEIDSLIENSQVTPAEIAEELMRNEDADLALEGVINLLKKKVAQTAEVKDVTCPTTPEQNETAEESSCVAEFQEPKKAKTEFVMRRGLKTSCRRRSNRGGKRVF</sequence>
<dbReference type="AlphaFoldDB" id="A0ABD3A9E3"/>
<comment type="catalytic activity">
    <reaction evidence="5">
        <text>ATP + H2O = ADP + phosphate + H(+)</text>
        <dbReference type="Rhea" id="RHEA:13065"/>
        <dbReference type="ChEBI" id="CHEBI:15377"/>
        <dbReference type="ChEBI" id="CHEBI:15378"/>
        <dbReference type="ChEBI" id="CHEBI:30616"/>
        <dbReference type="ChEBI" id="CHEBI:43474"/>
        <dbReference type="ChEBI" id="CHEBI:456216"/>
    </reaction>
</comment>
<dbReference type="Pfam" id="PF25568">
    <property type="entry name" value="AAA_lid_At3g28540"/>
    <property type="match status" value="1"/>
</dbReference>
<protein>
    <recommendedName>
        <fullName evidence="7">AAA+ ATPase domain-containing protein</fullName>
    </recommendedName>
</protein>
<comment type="cofactor">
    <cofactor evidence="1">
        <name>Mg(2+)</name>
        <dbReference type="ChEBI" id="CHEBI:18420"/>
    </cofactor>
</comment>
<evidence type="ECO:0000313" key="9">
    <source>
        <dbReference type="Proteomes" id="UP001630127"/>
    </source>
</evidence>
<evidence type="ECO:0000256" key="3">
    <source>
        <dbReference type="ARBA" id="ARBA00022801"/>
    </source>
</evidence>
<reference evidence="8 9" key="1">
    <citation type="submission" date="2024-11" db="EMBL/GenBank/DDBJ databases">
        <title>A near-complete genome assembly of Cinchona calisaya.</title>
        <authorList>
            <person name="Lian D.C."/>
            <person name="Zhao X.W."/>
            <person name="Wei L."/>
        </authorList>
    </citation>
    <scope>NUCLEOTIDE SEQUENCE [LARGE SCALE GENOMIC DNA]</scope>
    <source>
        <tissue evidence="8">Nenye</tissue>
    </source>
</reference>
<dbReference type="PROSITE" id="PS00674">
    <property type="entry name" value="AAA"/>
    <property type="match status" value="1"/>
</dbReference>
<evidence type="ECO:0000256" key="1">
    <source>
        <dbReference type="ARBA" id="ARBA00001946"/>
    </source>
</evidence>
<dbReference type="InterPro" id="IPR050747">
    <property type="entry name" value="Mitochondrial_chaperone_BCS1"/>
</dbReference>
<dbReference type="GO" id="GO:0016787">
    <property type="term" value="F:hydrolase activity"/>
    <property type="evidence" value="ECO:0007669"/>
    <property type="project" value="UniProtKB-KW"/>
</dbReference>
<keyword evidence="6" id="KW-0547">Nucleotide-binding</keyword>
<dbReference type="GO" id="GO:0005524">
    <property type="term" value="F:ATP binding"/>
    <property type="evidence" value="ECO:0007669"/>
    <property type="project" value="UniProtKB-KW"/>
</dbReference>
<dbReference type="CDD" id="cd19510">
    <property type="entry name" value="RecA-like_BCS1"/>
    <property type="match status" value="1"/>
</dbReference>
<dbReference type="GO" id="GO:0006950">
    <property type="term" value="P:response to stress"/>
    <property type="evidence" value="ECO:0007669"/>
    <property type="project" value="UniProtKB-ARBA"/>
</dbReference>
<dbReference type="InterPro" id="IPR025753">
    <property type="entry name" value="AAA_N_dom"/>
</dbReference>
<keyword evidence="6" id="KW-0067">ATP-binding</keyword>
<evidence type="ECO:0000256" key="4">
    <source>
        <dbReference type="ARBA" id="ARBA00022842"/>
    </source>
</evidence>
<dbReference type="InterPro" id="IPR027417">
    <property type="entry name" value="P-loop_NTPase"/>
</dbReference>
<gene>
    <name evidence="8" type="ORF">ACH5RR_011796</name>
</gene>